<accession>E9GEX4</accession>
<dbReference type="AlphaFoldDB" id="E9GEX4"/>
<dbReference type="Proteomes" id="UP000000305">
    <property type="component" value="Unassembled WGS sequence"/>
</dbReference>
<gene>
    <name evidence="1" type="ORF">DAPPUDRAFT_241720</name>
</gene>
<protein>
    <submittedName>
        <fullName evidence="1">Uncharacterized protein</fullName>
    </submittedName>
</protein>
<dbReference type="KEGG" id="dpx:DAPPUDRAFT_241720"/>
<organism evidence="1 2">
    <name type="scientific">Daphnia pulex</name>
    <name type="common">Water flea</name>
    <dbReference type="NCBI Taxonomy" id="6669"/>
    <lineage>
        <taxon>Eukaryota</taxon>
        <taxon>Metazoa</taxon>
        <taxon>Ecdysozoa</taxon>
        <taxon>Arthropoda</taxon>
        <taxon>Crustacea</taxon>
        <taxon>Branchiopoda</taxon>
        <taxon>Diplostraca</taxon>
        <taxon>Cladocera</taxon>
        <taxon>Anomopoda</taxon>
        <taxon>Daphniidae</taxon>
        <taxon>Daphnia</taxon>
    </lineage>
</organism>
<dbReference type="EMBL" id="GL732541">
    <property type="protein sequence ID" value="EFX81913.1"/>
    <property type="molecule type" value="Genomic_DNA"/>
</dbReference>
<evidence type="ECO:0000313" key="2">
    <source>
        <dbReference type="Proteomes" id="UP000000305"/>
    </source>
</evidence>
<proteinExistence type="predicted"/>
<keyword evidence="2" id="KW-1185">Reference proteome</keyword>
<dbReference type="HOGENOM" id="CLU_2869827_0_0_1"/>
<dbReference type="InParanoid" id="E9GEX4"/>
<sequence>MFTIRPLLCDSCCHHSSVDSISLYRLSRQQINQQYNETAVVSRLHNLMCIDLGCGWHDRGIVRL</sequence>
<name>E9GEX4_DAPPU</name>
<evidence type="ECO:0000313" key="1">
    <source>
        <dbReference type="EMBL" id="EFX81913.1"/>
    </source>
</evidence>
<reference evidence="1 2" key="1">
    <citation type="journal article" date="2011" name="Science">
        <title>The ecoresponsive genome of Daphnia pulex.</title>
        <authorList>
            <person name="Colbourne J.K."/>
            <person name="Pfrender M.E."/>
            <person name="Gilbert D."/>
            <person name="Thomas W.K."/>
            <person name="Tucker A."/>
            <person name="Oakley T.H."/>
            <person name="Tokishita S."/>
            <person name="Aerts A."/>
            <person name="Arnold G.J."/>
            <person name="Basu M.K."/>
            <person name="Bauer D.J."/>
            <person name="Caceres C.E."/>
            <person name="Carmel L."/>
            <person name="Casola C."/>
            <person name="Choi J.H."/>
            <person name="Detter J.C."/>
            <person name="Dong Q."/>
            <person name="Dusheyko S."/>
            <person name="Eads B.D."/>
            <person name="Frohlich T."/>
            <person name="Geiler-Samerotte K.A."/>
            <person name="Gerlach D."/>
            <person name="Hatcher P."/>
            <person name="Jogdeo S."/>
            <person name="Krijgsveld J."/>
            <person name="Kriventseva E.V."/>
            <person name="Kultz D."/>
            <person name="Laforsch C."/>
            <person name="Lindquist E."/>
            <person name="Lopez J."/>
            <person name="Manak J.R."/>
            <person name="Muller J."/>
            <person name="Pangilinan J."/>
            <person name="Patwardhan R.P."/>
            <person name="Pitluck S."/>
            <person name="Pritham E.J."/>
            <person name="Rechtsteiner A."/>
            <person name="Rho M."/>
            <person name="Rogozin I.B."/>
            <person name="Sakarya O."/>
            <person name="Salamov A."/>
            <person name="Schaack S."/>
            <person name="Shapiro H."/>
            <person name="Shiga Y."/>
            <person name="Skalitzky C."/>
            <person name="Smith Z."/>
            <person name="Souvorov A."/>
            <person name="Sung W."/>
            <person name="Tang Z."/>
            <person name="Tsuchiya D."/>
            <person name="Tu H."/>
            <person name="Vos H."/>
            <person name="Wang M."/>
            <person name="Wolf Y.I."/>
            <person name="Yamagata H."/>
            <person name="Yamada T."/>
            <person name="Ye Y."/>
            <person name="Shaw J.R."/>
            <person name="Andrews J."/>
            <person name="Crease T.J."/>
            <person name="Tang H."/>
            <person name="Lucas S.M."/>
            <person name="Robertson H.M."/>
            <person name="Bork P."/>
            <person name="Koonin E.V."/>
            <person name="Zdobnov E.M."/>
            <person name="Grigoriev I.V."/>
            <person name="Lynch M."/>
            <person name="Boore J.L."/>
        </authorList>
    </citation>
    <scope>NUCLEOTIDE SEQUENCE [LARGE SCALE GENOMIC DNA]</scope>
</reference>